<dbReference type="GO" id="GO:0036297">
    <property type="term" value="P:interstrand cross-link repair"/>
    <property type="evidence" value="ECO:0007669"/>
    <property type="project" value="TreeGrafter"/>
</dbReference>
<dbReference type="GO" id="GO:0005524">
    <property type="term" value="F:ATP binding"/>
    <property type="evidence" value="ECO:0007669"/>
    <property type="project" value="UniProtKB-KW"/>
</dbReference>
<evidence type="ECO:0000256" key="2">
    <source>
        <dbReference type="ARBA" id="ARBA00022801"/>
    </source>
</evidence>
<dbReference type="SUPFAM" id="SSF52540">
    <property type="entry name" value="P-loop containing nucleoside triphosphate hydrolases"/>
    <property type="match status" value="1"/>
</dbReference>
<proteinExistence type="predicted"/>
<evidence type="ECO:0000256" key="4">
    <source>
        <dbReference type="ARBA" id="ARBA00022840"/>
    </source>
</evidence>
<dbReference type="InterPro" id="IPR027417">
    <property type="entry name" value="P-loop_NTPase"/>
</dbReference>
<accession>A0AAW1NTH1</accession>
<dbReference type="SMART" id="SM00487">
    <property type="entry name" value="DEXDc"/>
    <property type="match status" value="1"/>
</dbReference>
<sequence>MTTMRGLHSRTRWKRVMFKPRSKATSTAFLSYKWHPHPGKHQQSSGATGGGRQRNITSMFASQLESQAEEKDDRPALIPCNTTSSGLCVHRFNAKTWVYPKGVNERQYQMDIIRTSLFNNTLVCLPTGLGKTLIAAVVMHNFSRWFSEGKVVFTAPTKPLVAQQIDACYKFMGVPKRAIQEMTGTIATEERRAAWSAPHKRIFFATPQAFKNDVVKGICPLDAVVCVVVDECHKTVGKSDMVTAIQTLQERRCKFRVLGLSATPGGKRESVQEVLTNIMASSIEYRGEDDPDVQPYRFQRREDIIAVQPGEGGAYVRELLITVLRGVIQDLVQRKVYWGNSEPDTAHNFAFIKASQNYIRNNPSNGERSGAAAAVNSLFRQAQALTSMRDQMDKYSLSIALEYLKKQAEDGTIRNLLARNATFHQFKQRLEDLVARGADHPKMGRLRYAVLAHFNGRDPAEEPPEADPNTDLPGDPAAQGGPAADSSTGGRDPQRVIIFTSFRDSVGAIVDMLKQHHPLVHPQMFIGQGPGSKEGGGTGGMRQAEQKRVLADFRDGKFNVLVATCIAEEGLDIPQVDLIICFDASASPIRNIQRVGRTARHKAGRVIYILSQGREVDNYYKNKEASVRLAEQLRGQQFSLYTPNPRMLPREFNPERLDVDCSCKTPTKSPEGREAGRGRGRGRGRGSRGGGRGATGGSASGRLLDANADCSGASVKHLSYAELREKSKGKRPAPQASANKGAAAAGKDAAKGTSGLQEGQAQSSG</sequence>
<keyword evidence="9" id="KW-1185">Reference proteome</keyword>
<dbReference type="GO" id="GO:0000400">
    <property type="term" value="F:four-way junction DNA binding"/>
    <property type="evidence" value="ECO:0007669"/>
    <property type="project" value="TreeGrafter"/>
</dbReference>
<feature type="compositionally biased region" description="Gly residues" evidence="5">
    <location>
        <begin position="687"/>
        <end position="699"/>
    </location>
</feature>
<dbReference type="EMBL" id="JALJOQ010000097">
    <property type="protein sequence ID" value="KAK9798549.1"/>
    <property type="molecule type" value="Genomic_DNA"/>
</dbReference>
<feature type="compositionally biased region" description="Low complexity" evidence="5">
    <location>
        <begin position="733"/>
        <end position="747"/>
    </location>
</feature>
<evidence type="ECO:0008006" key="10">
    <source>
        <dbReference type="Google" id="ProtNLM"/>
    </source>
</evidence>
<evidence type="ECO:0000256" key="3">
    <source>
        <dbReference type="ARBA" id="ARBA00022806"/>
    </source>
</evidence>
<feature type="domain" description="Helicase ATP-binding" evidence="6">
    <location>
        <begin position="112"/>
        <end position="282"/>
    </location>
</feature>
<keyword evidence="3" id="KW-0347">Helicase</keyword>
<dbReference type="PANTHER" id="PTHR14025">
    <property type="entry name" value="FANCONI ANEMIA GROUP M FANCM FAMILY MEMBER"/>
    <property type="match status" value="1"/>
</dbReference>
<dbReference type="PANTHER" id="PTHR14025:SF20">
    <property type="entry name" value="FANCONI ANEMIA GROUP M PROTEIN"/>
    <property type="match status" value="1"/>
</dbReference>
<dbReference type="GO" id="GO:0043138">
    <property type="term" value="F:3'-5' DNA helicase activity"/>
    <property type="evidence" value="ECO:0007669"/>
    <property type="project" value="TreeGrafter"/>
</dbReference>
<dbReference type="GO" id="GO:0045003">
    <property type="term" value="P:double-strand break repair via synthesis-dependent strand annealing"/>
    <property type="evidence" value="ECO:0007669"/>
    <property type="project" value="TreeGrafter"/>
</dbReference>
<feature type="region of interest" description="Disordered" evidence="5">
    <location>
        <begin position="658"/>
        <end position="705"/>
    </location>
</feature>
<dbReference type="SMART" id="SM00490">
    <property type="entry name" value="HELICc"/>
    <property type="match status" value="1"/>
</dbReference>
<comment type="caution">
    <text evidence="8">The sequence shown here is derived from an EMBL/GenBank/DDBJ whole genome shotgun (WGS) entry which is preliminary data.</text>
</comment>
<feature type="compositionally biased region" description="Low complexity" evidence="5">
    <location>
        <begin position="471"/>
        <end position="485"/>
    </location>
</feature>
<dbReference type="AlphaFoldDB" id="A0AAW1NTH1"/>
<feature type="region of interest" description="Disordered" evidence="5">
    <location>
        <begin position="456"/>
        <end position="492"/>
    </location>
</feature>
<evidence type="ECO:0000259" key="7">
    <source>
        <dbReference type="PROSITE" id="PS51194"/>
    </source>
</evidence>
<protein>
    <recommendedName>
        <fullName evidence="10">ATP-dependent DNA helicase</fullName>
    </recommendedName>
</protein>
<dbReference type="Pfam" id="PF00271">
    <property type="entry name" value="Helicase_C"/>
    <property type="match status" value="1"/>
</dbReference>
<evidence type="ECO:0000313" key="8">
    <source>
        <dbReference type="EMBL" id="KAK9798549.1"/>
    </source>
</evidence>
<keyword evidence="1" id="KW-0547">Nucleotide-binding</keyword>
<organism evidence="8 9">
    <name type="scientific">Symbiochloris irregularis</name>
    <dbReference type="NCBI Taxonomy" id="706552"/>
    <lineage>
        <taxon>Eukaryota</taxon>
        <taxon>Viridiplantae</taxon>
        <taxon>Chlorophyta</taxon>
        <taxon>core chlorophytes</taxon>
        <taxon>Trebouxiophyceae</taxon>
        <taxon>Trebouxiales</taxon>
        <taxon>Trebouxiaceae</taxon>
        <taxon>Symbiochloris</taxon>
    </lineage>
</organism>
<keyword evidence="4" id="KW-0067">ATP-binding</keyword>
<dbReference type="GO" id="GO:0009378">
    <property type="term" value="F:four-way junction helicase activity"/>
    <property type="evidence" value="ECO:0007669"/>
    <property type="project" value="TreeGrafter"/>
</dbReference>
<name>A0AAW1NTH1_9CHLO</name>
<feature type="domain" description="Helicase C-terminal" evidence="7">
    <location>
        <begin position="480"/>
        <end position="646"/>
    </location>
</feature>
<feature type="region of interest" description="Disordered" evidence="5">
    <location>
        <begin position="721"/>
        <end position="765"/>
    </location>
</feature>
<reference evidence="8 9" key="1">
    <citation type="journal article" date="2024" name="Nat. Commun.">
        <title>Phylogenomics reveals the evolutionary origins of lichenization in chlorophyte algae.</title>
        <authorList>
            <person name="Puginier C."/>
            <person name="Libourel C."/>
            <person name="Otte J."/>
            <person name="Skaloud P."/>
            <person name="Haon M."/>
            <person name="Grisel S."/>
            <person name="Petersen M."/>
            <person name="Berrin J.G."/>
            <person name="Delaux P.M."/>
            <person name="Dal Grande F."/>
            <person name="Keller J."/>
        </authorList>
    </citation>
    <scope>NUCLEOTIDE SEQUENCE [LARGE SCALE GENOMIC DNA]</scope>
    <source>
        <strain evidence="8 9">SAG 2036</strain>
    </source>
</reference>
<dbReference type="PROSITE" id="PS51192">
    <property type="entry name" value="HELICASE_ATP_BIND_1"/>
    <property type="match status" value="1"/>
</dbReference>
<keyword evidence="2" id="KW-0378">Hydrolase</keyword>
<dbReference type="Proteomes" id="UP001465755">
    <property type="component" value="Unassembled WGS sequence"/>
</dbReference>
<feature type="compositionally biased region" description="Polar residues" evidence="5">
    <location>
        <begin position="754"/>
        <end position="765"/>
    </location>
</feature>
<feature type="region of interest" description="Disordered" evidence="5">
    <location>
        <begin position="32"/>
        <end position="53"/>
    </location>
</feature>
<gene>
    <name evidence="8" type="ORF">WJX73_001874</name>
</gene>
<dbReference type="InterPro" id="IPR006935">
    <property type="entry name" value="Helicase/UvrB_N"/>
</dbReference>
<dbReference type="Pfam" id="PF04851">
    <property type="entry name" value="ResIII"/>
    <property type="match status" value="1"/>
</dbReference>
<dbReference type="GO" id="GO:0016787">
    <property type="term" value="F:hydrolase activity"/>
    <property type="evidence" value="ECO:0007669"/>
    <property type="project" value="UniProtKB-KW"/>
</dbReference>
<evidence type="ECO:0000259" key="6">
    <source>
        <dbReference type="PROSITE" id="PS51192"/>
    </source>
</evidence>
<dbReference type="PROSITE" id="PS51194">
    <property type="entry name" value="HELICASE_CTER"/>
    <property type="match status" value="1"/>
</dbReference>
<dbReference type="InterPro" id="IPR001650">
    <property type="entry name" value="Helicase_C-like"/>
</dbReference>
<evidence type="ECO:0000256" key="5">
    <source>
        <dbReference type="SAM" id="MobiDB-lite"/>
    </source>
</evidence>
<evidence type="ECO:0000313" key="9">
    <source>
        <dbReference type="Proteomes" id="UP001465755"/>
    </source>
</evidence>
<evidence type="ECO:0000256" key="1">
    <source>
        <dbReference type="ARBA" id="ARBA00022741"/>
    </source>
</evidence>
<dbReference type="InterPro" id="IPR014001">
    <property type="entry name" value="Helicase_ATP-bd"/>
</dbReference>
<dbReference type="Gene3D" id="3.40.50.300">
    <property type="entry name" value="P-loop containing nucleotide triphosphate hydrolases"/>
    <property type="match status" value="2"/>
</dbReference>